<organism evidence="1 2">
    <name type="scientific">Marisediminicola antarctica</name>
    <dbReference type="NCBI Taxonomy" id="674079"/>
    <lineage>
        <taxon>Bacteria</taxon>
        <taxon>Bacillati</taxon>
        <taxon>Actinomycetota</taxon>
        <taxon>Actinomycetes</taxon>
        <taxon>Micrococcales</taxon>
        <taxon>Microbacteriaceae</taxon>
        <taxon>Marisediminicola</taxon>
    </lineage>
</organism>
<reference evidence="1 2" key="1">
    <citation type="submission" date="2016-09" db="EMBL/GenBank/DDBJ databases">
        <title>Complete genome sequence of microbes from the polar regions.</title>
        <authorList>
            <person name="Liao L."/>
            <person name="Chen B."/>
        </authorList>
    </citation>
    <scope>NUCLEOTIDE SEQUENCE [LARGE SCALE GENOMIC DNA]</scope>
    <source>
        <strain evidence="1 2">ZS314</strain>
    </source>
</reference>
<sequence length="59" mass="6394">MSCQSVRAVRSVQALPPYRRGDLVEAGHRAVSISEAQQLDSADSAKEATGRLIIRCSHD</sequence>
<dbReference type="Proteomes" id="UP000464507">
    <property type="component" value="Chromosome"/>
</dbReference>
<protein>
    <submittedName>
        <fullName evidence="1">Uncharacterized protein</fullName>
    </submittedName>
</protein>
<accession>A0A7L5AJZ3</accession>
<gene>
    <name evidence="1" type="ORF">BHD05_12635</name>
</gene>
<dbReference type="KEGG" id="mant:BHD05_12635"/>
<proteinExistence type="predicted"/>
<name>A0A7L5AJZ3_9MICO</name>
<evidence type="ECO:0000313" key="2">
    <source>
        <dbReference type="Proteomes" id="UP000464507"/>
    </source>
</evidence>
<evidence type="ECO:0000313" key="1">
    <source>
        <dbReference type="EMBL" id="QHO70372.1"/>
    </source>
</evidence>
<keyword evidence="2" id="KW-1185">Reference proteome</keyword>
<dbReference type="AlphaFoldDB" id="A0A7L5AJZ3"/>
<dbReference type="EMBL" id="CP017146">
    <property type="protein sequence ID" value="QHO70372.1"/>
    <property type="molecule type" value="Genomic_DNA"/>
</dbReference>